<gene>
    <name evidence="1" type="ORF">D8674_026033</name>
</gene>
<reference evidence="1 2" key="1">
    <citation type="submission" date="2019-09" db="EMBL/GenBank/DDBJ databases">
        <authorList>
            <person name="Ou C."/>
        </authorList>
    </citation>
    <scope>NUCLEOTIDE SEQUENCE [LARGE SCALE GENOMIC DNA]</scope>
    <source>
        <strain evidence="1">S2</strain>
        <tissue evidence="1">Leaf</tissue>
    </source>
</reference>
<protein>
    <submittedName>
        <fullName evidence="1">MdFT1 like protein</fullName>
    </submittedName>
</protein>
<keyword evidence="2" id="KW-1185">Reference proteome</keyword>
<comment type="caution">
    <text evidence="1">The sequence shown here is derived from an EMBL/GenBank/DDBJ whole genome shotgun (WGS) entry which is preliminary data.</text>
</comment>
<dbReference type="Proteomes" id="UP000327157">
    <property type="component" value="Chromosome 5"/>
</dbReference>
<dbReference type="EMBL" id="SMOL01000004">
    <property type="protein sequence ID" value="KAB2635499.1"/>
    <property type="molecule type" value="Genomic_DNA"/>
</dbReference>
<sequence>MTRGATTPTCISVACHSMRSVCAAAAKNKISFPARGGAGTRFWASFPARGVAATTPRPHVASPLPKTRESVVLFTYLLLSLTHPCQIMELQTYYTKSGVVQ</sequence>
<name>A0A5N5I6Z2_9ROSA</name>
<dbReference type="PROSITE" id="PS51257">
    <property type="entry name" value="PROKAR_LIPOPROTEIN"/>
    <property type="match status" value="1"/>
</dbReference>
<accession>A0A5N5I6Z2</accession>
<organism evidence="1 2">
    <name type="scientific">Pyrus ussuriensis x Pyrus communis</name>
    <dbReference type="NCBI Taxonomy" id="2448454"/>
    <lineage>
        <taxon>Eukaryota</taxon>
        <taxon>Viridiplantae</taxon>
        <taxon>Streptophyta</taxon>
        <taxon>Embryophyta</taxon>
        <taxon>Tracheophyta</taxon>
        <taxon>Spermatophyta</taxon>
        <taxon>Magnoliopsida</taxon>
        <taxon>eudicotyledons</taxon>
        <taxon>Gunneridae</taxon>
        <taxon>Pentapetalae</taxon>
        <taxon>rosids</taxon>
        <taxon>fabids</taxon>
        <taxon>Rosales</taxon>
        <taxon>Rosaceae</taxon>
        <taxon>Amygdaloideae</taxon>
        <taxon>Maleae</taxon>
        <taxon>Pyrus</taxon>
    </lineage>
</organism>
<dbReference type="AlphaFoldDB" id="A0A5N5I6Z2"/>
<reference evidence="2" key="2">
    <citation type="submission" date="2019-10" db="EMBL/GenBank/DDBJ databases">
        <title>A de novo genome assembly of a pear dwarfing rootstock.</title>
        <authorList>
            <person name="Wang F."/>
            <person name="Wang J."/>
            <person name="Li S."/>
            <person name="Zhang Y."/>
            <person name="Fang M."/>
            <person name="Ma L."/>
            <person name="Zhao Y."/>
            <person name="Jiang S."/>
        </authorList>
    </citation>
    <scope>NUCLEOTIDE SEQUENCE [LARGE SCALE GENOMIC DNA]</scope>
</reference>
<evidence type="ECO:0000313" key="2">
    <source>
        <dbReference type="Proteomes" id="UP000327157"/>
    </source>
</evidence>
<reference evidence="1 2" key="3">
    <citation type="submission" date="2019-11" db="EMBL/GenBank/DDBJ databases">
        <title>A de novo genome assembly of a pear dwarfing rootstock.</title>
        <authorList>
            <person name="Wang F."/>
            <person name="Wang J."/>
            <person name="Li S."/>
            <person name="Zhang Y."/>
            <person name="Fang M."/>
            <person name="Ma L."/>
            <person name="Zhao Y."/>
            <person name="Jiang S."/>
        </authorList>
    </citation>
    <scope>NUCLEOTIDE SEQUENCE [LARGE SCALE GENOMIC DNA]</scope>
    <source>
        <strain evidence="1">S2</strain>
        <tissue evidence="1">Leaf</tissue>
    </source>
</reference>
<evidence type="ECO:0000313" key="1">
    <source>
        <dbReference type="EMBL" id="KAB2635499.1"/>
    </source>
</evidence>
<proteinExistence type="predicted"/>